<protein>
    <submittedName>
        <fullName evidence="1">Uncharacterized protein</fullName>
    </submittedName>
</protein>
<gene>
    <name evidence="1" type="ORF">C7T94_06020</name>
</gene>
<sequence length="76" mass="8657">MSILTELSVSIRNVLDTFFGSDTDVMSQQVKYIMANPQDRRNYLNALQKLRALEEQGQHGTEVVRLSNNESLELTV</sequence>
<name>A0A2T3HP95_9SPHI</name>
<accession>A0A2T3HP95</accession>
<dbReference type="EMBL" id="PYLS01000004">
    <property type="protein sequence ID" value="PST84275.1"/>
    <property type="molecule type" value="Genomic_DNA"/>
</dbReference>
<evidence type="ECO:0000313" key="1">
    <source>
        <dbReference type="EMBL" id="PST84275.1"/>
    </source>
</evidence>
<evidence type="ECO:0000313" key="2">
    <source>
        <dbReference type="Proteomes" id="UP000240912"/>
    </source>
</evidence>
<dbReference type="RefSeq" id="WP_107214374.1">
    <property type="nucleotide sequence ID" value="NZ_KZ686268.1"/>
</dbReference>
<dbReference type="AlphaFoldDB" id="A0A2T3HP95"/>
<dbReference type="OrthoDB" id="772783at2"/>
<organism evidence="1 2">
    <name type="scientific">Pedobacter yulinensis</name>
    <dbReference type="NCBI Taxonomy" id="2126353"/>
    <lineage>
        <taxon>Bacteria</taxon>
        <taxon>Pseudomonadati</taxon>
        <taxon>Bacteroidota</taxon>
        <taxon>Sphingobacteriia</taxon>
        <taxon>Sphingobacteriales</taxon>
        <taxon>Sphingobacteriaceae</taxon>
        <taxon>Pedobacter</taxon>
    </lineage>
</organism>
<reference evidence="1 2" key="1">
    <citation type="submission" date="2018-03" db="EMBL/GenBank/DDBJ databases">
        <authorList>
            <person name="Keele B.F."/>
        </authorList>
    </citation>
    <scope>NUCLEOTIDE SEQUENCE [LARGE SCALE GENOMIC DNA]</scope>
    <source>
        <strain evidence="1 2">YL28-9</strain>
    </source>
</reference>
<comment type="caution">
    <text evidence="1">The sequence shown here is derived from an EMBL/GenBank/DDBJ whole genome shotgun (WGS) entry which is preliminary data.</text>
</comment>
<proteinExistence type="predicted"/>
<dbReference type="Proteomes" id="UP000240912">
    <property type="component" value="Unassembled WGS sequence"/>
</dbReference>
<keyword evidence="2" id="KW-1185">Reference proteome</keyword>